<reference evidence="2" key="2">
    <citation type="submission" date="2020-11" db="EMBL/GenBank/DDBJ databases">
        <authorList>
            <person name="McCartney M.A."/>
            <person name="Auch B."/>
            <person name="Kono T."/>
            <person name="Mallez S."/>
            <person name="Becker A."/>
            <person name="Gohl D.M."/>
            <person name="Silverstein K.A.T."/>
            <person name="Koren S."/>
            <person name="Bechman K.B."/>
            <person name="Herman A."/>
            <person name="Abrahante J.E."/>
            <person name="Garbe J."/>
        </authorList>
    </citation>
    <scope>NUCLEOTIDE SEQUENCE</scope>
    <source>
        <strain evidence="2">Duluth1</strain>
        <tissue evidence="2">Whole animal</tissue>
    </source>
</reference>
<accession>A0A9D4L4S7</accession>
<name>A0A9D4L4S7_DREPO</name>
<dbReference type="AlphaFoldDB" id="A0A9D4L4S7"/>
<feature type="region of interest" description="Disordered" evidence="1">
    <location>
        <begin position="25"/>
        <end position="64"/>
    </location>
</feature>
<protein>
    <submittedName>
        <fullName evidence="2">Uncharacterized protein</fullName>
    </submittedName>
</protein>
<gene>
    <name evidence="2" type="ORF">DPMN_094068</name>
</gene>
<evidence type="ECO:0000313" key="2">
    <source>
        <dbReference type="EMBL" id="KAH3851586.1"/>
    </source>
</evidence>
<organism evidence="2 3">
    <name type="scientific">Dreissena polymorpha</name>
    <name type="common">Zebra mussel</name>
    <name type="synonym">Mytilus polymorpha</name>
    <dbReference type="NCBI Taxonomy" id="45954"/>
    <lineage>
        <taxon>Eukaryota</taxon>
        <taxon>Metazoa</taxon>
        <taxon>Spiralia</taxon>
        <taxon>Lophotrochozoa</taxon>
        <taxon>Mollusca</taxon>
        <taxon>Bivalvia</taxon>
        <taxon>Autobranchia</taxon>
        <taxon>Heteroconchia</taxon>
        <taxon>Euheterodonta</taxon>
        <taxon>Imparidentia</taxon>
        <taxon>Neoheterodontei</taxon>
        <taxon>Myida</taxon>
        <taxon>Dreissenoidea</taxon>
        <taxon>Dreissenidae</taxon>
        <taxon>Dreissena</taxon>
    </lineage>
</organism>
<feature type="compositionally biased region" description="Polar residues" evidence="1">
    <location>
        <begin position="49"/>
        <end position="64"/>
    </location>
</feature>
<comment type="caution">
    <text evidence="2">The sequence shown here is derived from an EMBL/GenBank/DDBJ whole genome shotgun (WGS) entry which is preliminary data.</text>
</comment>
<evidence type="ECO:0000313" key="3">
    <source>
        <dbReference type="Proteomes" id="UP000828390"/>
    </source>
</evidence>
<evidence type="ECO:0000256" key="1">
    <source>
        <dbReference type="SAM" id="MobiDB-lite"/>
    </source>
</evidence>
<keyword evidence="3" id="KW-1185">Reference proteome</keyword>
<reference evidence="2" key="1">
    <citation type="journal article" date="2019" name="bioRxiv">
        <title>The Genome of the Zebra Mussel, Dreissena polymorpha: A Resource for Invasive Species Research.</title>
        <authorList>
            <person name="McCartney M.A."/>
            <person name="Auch B."/>
            <person name="Kono T."/>
            <person name="Mallez S."/>
            <person name="Zhang Y."/>
            <person name="Obille A."/>
            <person name="Becker A."/>
            <person name="Abrahante J.E."/>
            <person name="Garbe J."/>
            <person name="Badalamenti J.P."/>
            <person name="Herman A."/>
            <person name="Mangelson H."/>
            <person name="Liachko I."/>
            <person name="Sullivan S."/>
            <person name="Sone E.D."/>
            <person name="Koren S."/>
            <person name="Silverstein K.A.T."/>
            <person name="Beckman K.B."/>
            <person name="Gohl D.M."/>
        </authorList>
    </citation>
    <scope>NUCLEOTIDE SEQUENCE</scope>
    <source>
        <strain evidence="2">Duluth1</strain>
        <tissue evidence="2">Whole animal</tissue>
    </source>
</reference>
<proteinExistence type="predicted"/>
<sequence>MEPGSEAIGSRMANTDLDDYALFAMPKAPMEQQNDTPKSGKQVRKTNYGRFSNYNQIQQNPRTR</sequence>
<dbReference type="Proteomes" id="UP000828390">
    <property type="component" value="Unassembled WGS sequence"/>
</dbReference>
<dbReference type="EMBL" id="JAIWYP010000003">
    <property type="protein sequence ID" value="KAH3851586.1"/>
    <property type="molecule type" value="Genomic_DNA"/>
</dbReference>